<feature type="repeat" description="TPR" evidence="1">
    <location>
        <begin position="61"/>
        <end position="94"/>
    </location>
</feature>
<dbReference type="Pfam" id="PF13431">
    <property type="entry name" value="TPR_17"/>
    <property type="match status" value="1"/>
</dbReference>
<keyword evidence="3" id="KW-1185">Reference proteome</keyword>
<proteinExistence type="predicted"/>
<reference evidence="2 3" key="1">
    <citation type="submission" date="2020-04" db="EMBL/GenBank/DDBJ databases">
        <title>Flammeovirgaceae bacterium KN852 isolated from deep sea.</title>
        <authorList>
            <person name="Zhang D.-C."/>
        </authorList>
    </citation>
    <scope>NUCLEOTIDE SEQUENCE [LARGE SCALE GENOMIC DNA]</scope>
    <source>
        <strain evidence="2 3">KN852</strain>
    </source>
</reference>
<organism evidence="2 3">
    <name type="scientific">Marinigracilibium pacificum</name>
    <dbReference type="NCBI Taxonomy" id="2729599"/>
    <lineage>
        <taxon>Bacteria</taxon>
        <taxon>Pseudomonadati</taxon>
        <taxon>Bacteroidota</taxon>
        <taxon>Cytophagia</taxon>
        <taxon>Cytophagales</taxon>
        <taxon>Flammeovirgaceae</taxon>
        <taxon>Marinigracilibium</taxon>
    </lineage>
</organism>
<keyword evidence="1" id="KW-0802">TPR repeat</keyword>
<sequence length="376" mass="42981">MIIRKVKFINIILPIVIIIGSACQREYSSERLVGVDENVFPEMSEKVKILEERIALNPNNAENYFLKAEVLHENGDYTEALQQIDKAIALDSTQGSYFLLKSDILFEKGFITRSLFFALKAESSLPLSPELKSVMAKNYLGLEKPSLARSSIDDAKKLQPENARFYMLSGEIALVEGDTNRAISEFNKSIELDENLISGPMKLIRISLDQGDTKKALKYFDQFPSSSLESNPELRYLYLRTRLANGDEKYFFQEVDSLEGRYKYFSELNKLAGDRLVNTGKYYSALQYYNKVPERNEVWLDASLSKANALSVLGKSKESLETYNQILERFPDNEEAQAGKEAIEEKIALYLRWKQRQLRNDSISSLPLQPKNIDLN</sequence>
<name>A0A848J7H3_9BACT</name>
<dbReference type="SUPFAM" id="SSF48452">
    <property type="entry name" value="TPR-like"/>
    <property type="match status" value="1"/>
</dbReference>
<dbReference type="SMART" id="SM00028">
    <property type="entry name" value="TPR"/>
    <property type="match status" value="4"/>
</dbReference>
<dbReference type="PROSITE" id="PS50005">
    <property type="entry name" value="TPR"/>
    <property type="match status" value="2"/>
</dbReference>
<dbReference type="Gene3D" id="1.25.40.10">
    <property type="entry name" value="Tetratricopeptide repeat domain"/>
    <property type="match status" value="2"/>
</dbReference>
<gene>
    <name evidence="2" type="ORF">HH304_18665</name>
</gene>
<dbReference type="InterPro" id="IPR011990">
    <property type="entry name" value="TPR-like_helical_dom_sf"/>
</dbReference>
<comment type="caution">
    <text evidence="2">The sequence shown here is derived from an EMBL/GenBank/DDBJ whole genome shotgun (WGS) entry which is preliminary data.</text>
</comment>
<evidence type="ECO:0000313" key="3">
    <source>
        <dbReference type="Proteomes" id="UP000559010"/>
    </source>
</evidence>
<dbReference type="RefSeq" id="WP_169684808.1">
    <property type="nucleotide sequence ID" value="NZ_JABBNU010000013.1"/>
</dbReference>
<dbReference type="Pfam" id="PF13432">
    <property type="entry name" value="TPR_16"/>
    <property type="match status" value="1"/>
</dbReference>
<accession>A0A848J7H3</accession>
<dbReference type="PANTHER" id="PTHR12558">
    <property type="entry name" value="CELL DIVISION CYCLE 16,23,27"/>
    <property type="match status" value="1"/>
</dbReference>
<dbReference type="Proteomes" id="UP000559010">
    <property type="component" value="Unassembled WGS sequence"/>
</dbReference>
<dbReference type="AlphaFoldDB" id="A0A848J7H3"/>
<dbReference type="PANTHER" id="PTHR12558:SF13">
    <property type="entry name" value="CELL DIVISION CYCLE PROTEIN 27 HOMOLOG"/>
    <property type="match status" value="1"/>
</dbReference>
<dbReference type="InterPro" id="IPR019734">
    <property type="entry name" value="TPR_rpt"/>
</dbReference>
<protein>
    <submittedName>
        <fullName evidence="2">Tetratricopeptide repeat protein</fullName>
    </submittedName>
</protein>
<feature type="repeat" description="TPR" evidence="1">
    <location>
        <begin position="163"/>
        <end position="196"/>
    </location>
</feature>
<dbReference type="EMBL" id="JABBNU010000013">
    <property type="protein sequence ID" value="NMM50440.1"/>
    <property type="molecule type" value="Genomic_DNA"/>
</dbReference>
<dbReference type="PROSITE" id="PS51257">
    <property type="entry name" value="PROKAR_LIPOPROTEIN"/>
    <property type="match status" value="1"/>
</dbReference>
<evidence type="ECO:0000313" key="2">
    <source>
        <dbReference type="EMBL" id="NMM50440.1"/>
    </source>
</evidence>
<evidence type="ECO:0000256" key="1">
    <source>
        <dbReference type="PROSITE-ProRule" id="PRU00339"/>
    </source>
</evidence>